<name>A0A8J6TW56_9BACT</name>
<keyword evidence="2" id="KW-0479">Metal-binding</keyword>
<feature type="domain" description="4Fe-4S ferredoxin-type" evidence="6">
    <location>
        <begin position="150"/>
        <end position="178"/>
    </location>
</feature>
<reference evidence="7 8" key="1">
    <citation type="submission" date="2020-08" db="EMBL/GenBank/DDBJ databases">
        <title>Bridging the membrane lipid divide: bacteria of the FCB group superphylum have the potential to synthesize archaeal ether lipids.</title>
        <authorList>
            <person name="Villanueva L."/>
            <person name="Von Meijenfeldt F.A.B."/>
            <person name="Westbye A.B."/>
            <person name="Yadav S."/>
            <person name="Hopmans E.C."/>
            <person name="Dutilh B.E."/>
            <person name="Sinninghe Damste J.S."/>
        </authorList>
    </citation>
    <scope>NUCLEOTIDE SEQUENCE [LARGE SCALE GENOMIC DNA]</scope>
    <source>
        <strain evidence="7">NIOZ-UU17</strain>
    </source>
</reference>
<dbReference type="GO" id="GO:0016491">
    <property type="term" value="F:oxidoreductase activity"/>
    <property type="evidence" value="ECO:0007669"/>
    <property type="project" value="UniProtKB-KW"/>
</dbReference>
<dbReference type="GO" id="GO:0046872">
    <property type="term" value="F:metal ion binding"/>
    <property type="evidence" value="ECO:0007669"/>
    <property type="project" value="UniProtKB-KW"/>
</dbReference>
<dbReference type="InterPro" id="IPR009051">
    <property type="entry name" value="Helical_ferredxn"/>
</dbReference>
<dbReference type="PANTHER" id="PTHR43255:SF1">
    <property type="entry name" value="IRON-SULFUR-BINDING OXIDOREDUCTASE FADF-RELATED"/>
    <property type="match status" value="1"/>
</dbReference>
<dbReference type="PROSITE" id="PS51379">
    <property type="entry name" value="4FE4S_FER_2"/>
    <property type="match status" value="2"/>
</dbReference>
<organism evidence="7 8">
    <name type="scientific">Candidatus Desulfatibia vada</name>
    <dbReference type="NCBI Taxonomy" id="2841696"/>
    <lineage>
        <taxon>Bacteria</taxon>
        <taxon>Pseudomonadati</taxon>
        <taxon>Thermodesulfobacteriota</taxon>
        <taxon>Desulfobacteria</taxon>
        <taxon>Desulfobacterales</taxon>
        <taxon>Desulfobacterales incertae sedis</taxon>
        <taxon>Candidatus Desulfatibia</taxon>
    </lineage>
</organism>
<dbReference type="GO" id="GO:0051539">
    <property type="term" value="F:4 iron, 4 sulfur cluster binding"/>
    <property type="evidence" value="ECO:0007669"/>
    <property type="project" value="UniProtKB-KW"/>
</dbReference>
<dbReference type="SUPFAM" id="SSF46548">
    <property type="entry name" value="alpha-helical ferredoxin"/>
    <property type="match status" value="1"/>
</dbReference>
<dbReference type="Proteomes" id="UP000605201">
    <property type="component" value="Unassembled WGS sequence"/>
</dbReference>
<dbReference type="Pfam" id="PF13183">
    <property type="entry name" value="Fer4_8"/>
    <property type="match status" value="1"/>
</dbReference>
<proteinExistence type="predicted"/>
<evidence type="ECO:0000259" key="6">
    <source>
        <dbReference type="PROSITE" id="PS51379"/>
    </source>
</evidence>
<evidence type="ECO:0000256" key="5">
    <source>
        <dbReference type="ARBA" id="ARBA00023014"/>
    </source>
</evidence>
<evidence type="ECO:0000256" key="4">
    <source>
        <dbReference type="ARBA" id="ARBA00023004"/>
    </source>
</evidence>
<dbReference type="Pfam" id="PF02754">
    <property type="entry name" value="CCG"/>
    <property type="match status" value="2"/>
</dbReference>
<evidence type="ECO:0000313" key="7">
    <source>
        <dbReference type="EMBL" id="MBC8433897.1"/>
    </source>
</evidence>
<dbReference type="Gene3D" id="1.10.1060.10">
    <property type="entry name" value="Alpha-helical ferredoxin"/>
    <property type="match status" value="1"/>
</dbReference>
<dbReference type="PANTHER" id="PTHR43255">
    <property type="entry name" value="IRON-SULFUR-BINDING OXIDOREDUCTASE FADF-RELATED-RELATED"/>
    <property type="match status" value="1"/>
</dbReference>
<keyword evidence="4" id="KW-0408">Iron</keyword>
<comment type="caution">
    <text evidence="7">The sequence shown here is derived from an EMBL/GenBank/DDBJ whole genome shotgun (WGS) entry which is preliminary data.</text>
</comment>
<dbReference type="InterPro" id="IPR017900">
    <property type="entry name" value="4Fe4S_Fe_S_CS"/>
</dbReference>
<dbReference type="EMBL" id="JACNIG010000351">
    <property type="protein sequence ID" value="MBC8433897.1"/>
    <property type="molecule type" value="Genomic_DNA"/>
</dbReference>
<sequence length="526" mass="58283">MDDFNIILFLCNWGPHSAFQTLQDRGCKIPTEVNMVRIPCTGRISKSLLFKAFEMGADGVVLMGCEPGSCRYGSGTVAACNNTEDTRDILELLGLGKDRLRHATFLPGEWEPLLGFLKDFCSRIRTMGPSPVRPSPTAVEIGRQTSVKEIIATHDIYACQDCGKCSSACPLALAGKPFSPRALVNAIIADGIEAPLVAKDVWSCLTCGICYERCPSAVNFPEFIRDVRLAVRAKTKNGHEAHGGFFQSLMRAMTAPGLNIDRWGRLPDDIEVDPESKILYFGGCGPYFDTFFRNHHQVQTAKIAIDSLRLLNFFDIRPALLPNERCCGHDLLWTGDRENFLKLATLNVEAIHNLGIEEVITACPECYRTLAQDYPAQGVAIDFKVTHLYQLLENEIDKGAVAFKKIDQSMTFQDSCRLNRMSVTSDLSRKLINRLKSAGFTEMRDNGSAAICCGNCAWTGCDAFSKSLQTKRLQQARETGSDLLVTACPKCQIHLRCAMEDPFLGQSLQMEMADLTGVIANTIYWE</sequence>
<dbReference type="InterPro" id="IPR017896">
    <property type="entry name" value="4Fe4S_Fe-S-bd"/>
</dbReference>
<dbReference type="Pfam" id="PF02662">
    <property type="entry name" value="FlpD"/>
    <property type="match status" value="1"/>
</dbReference>
<evidence type="ECO:0000256" key="2">
    <source>
        <dbReference type="ARBA" id="ARBA00022723"/>
    </source>
</evidence>
<evidence type="ECO:0000313" key="8">
    <source>
        <dbReference type="Proteomes" id="UP000605201"/>
    </source>
</evidence>
<feature type="domain" description="4Fe-4S ferredoxin-type" evidence="6">
    <location>
        <begin position="193"/>
        <end position="223"/>
    </location>
</feature>
<dbReference type="InterPro" id="IPR051460">
    <property type="entry name" value="HdrC_iron-sulfur_subunit"/>
</dbReference>
<accession>A0A8J6TW56</accession>
<gene>
    <name evidence="7" type="ORF">H8D96_18450</name>
</gene>
<dbReference type="InterPro" id="IPR003813">
    <property type="entry name" value="MvhD/FlpD"/>
</dbReference>
<keyword evidence="5" id="KW-0411">Iron-sulfur</keyword>
<dbReference type="PROSITE" id="PS00198">
    <property type="entry name" value="4FE4S_FER_1"/>
    <property type="match status" value="1"/>
</dbReference>
<keyword evidence="3" id="KW-0560">Oxidoreductase</keyword>
<evidence type="ECO:0000256" key="1">
    <source>
        <dbReference type="ARBA" id="ARBA00022485"/>
    </source>
</evidence>
<dbReference type="GO" id="GO:0005886">
    <property type="term" value="C:plasma membrane"/>
    <property type="evidence" value="ECO:0007669"/>
    <property type="project" value="TreeGrafter"/>
</dbReference>
<evidence type="ECO:0000256" key="3">
    <source>
        <dbReference type="ARBA" id="ARBA00023002"/>
    </source>
</evidence>
<keyword evidence="1" id="KW-0004">4Fe-4S</keyword>
<protein>
    <submittedName>
        <fullName evidence="7">Hydrogenase iron-sulfur subunit</fullName>
    </submittedName>
</protein>
<dbReference type="AlphaFoldDB" id="A0A8J6TW56"/>
<dbReference type="InterPro" id="IPR004017">
    <property type="entry name" value="Cys_rich_dom"/>
</dbReference>